<dbReference type="NCBIfam" id="TIGR00976">
    <property type="entry name" value="CocE_NonD"/>
    <property type="match status" value="2"/>
</dbReference>
<name>A0A6J7FXW1_9ZZZZ</name>
<evidence type="ECO:0000256" key="2">
    <source>
        <dbReference type="SAM" id="MobiDB-lite"/>
    </source>
</evidence>
<feature type="compositionally biased region" description="Basic and acidic residues" evidence="2">
    <location>
        <begin position="15"/>
        <end position="24"/>
    </location>
</feature>
<feature type="region of interest" description="Disordered" evidence="2">
    <location>
        <begin position="1"/>
        <end position="24"/>
    </location>
</feature>
<dbReference type="Gene3D" id="1.10.3020.20">
    <property type="match status" value="1"/>
</dbReference>
<dbReference type="InterPro" id="IPR005674">
    <property type="entry name" value="CocE/Ser_esterase"/>
</dbReference>
<proteinExistence type="predicted"/>
<gene>
    <name evidence="4" type="ORF">UFOPK3516_00715</name>
</gene>
<dbReference type="AlphaFoldDB" id="A0A6J7FXW1"/>
<dbReference type="PANTHER" id="PTHR43056">
    <property type="entry name" value="PEPTIDASE S9 PROLYL OLIGOPEPTIDASE"/>
    <property type="match status" value="1"/>
</dbReference>
<sequence>MTLRDGDHVPWTLRPGKDPDADPHYPGHGYTLIEDGDMIFERDVAVELRDGTTIFVDVFRPAAEGQYPVVLGYAPFGKHPHIDWDSAFPGADIPPGNSKYTAFEAPDPVVWTRAGFVIVNVDPRGIGYSEGIAQFMTEQEGRDEYDVIEWLAVQSWSNGNVGTNGVSYFAMSAYQAAVQKPPHLKGVILFEALNDFYRDVKFHGGIPNFGMCHGWMQMISRSKTAVEDLEAGMREHPTYDEFWSSRVADLSKFEVPVWLVSSWANAGIHTRGTLQAWGEIASTEKWIDLNARKEWSYFYQPEMVAKQMAFFDRFLRGNASAIDDWPTVLCQVRDSLKKNHHRVDTQYPLTSTEYREMFLDAGDGSLNPKRVERSSTADYDAKTGIVTFEYTFTETTELIGPASLSLWMQALGADDADVFVGLRKFDAAGNEVNFEYLGFFENGIVGLGWQRLSLRALDEAKSTPAKPYPAFTEFEHVYNDEVVNLAIPILDAATRFEAGEKLVLDIRGFDQIAGGGMIPQHPENRNRGRHVIHTGGEFASTLLLPFVPLAHEK</sequence>
<organism evidence="4">
    <name type="scientific">freshwater metagenome</name>
    <dbReference type="NCBI Taxonomy" id="449393"/>
    <lineage>
        <taxon>unclassified sequences</taxon>
        <taxon>metagenomes</taxon>
        <taxon>ecological metagenomes</taxon>
    </lineage>
</organism>
<dbReference type="Gene3D" id="3.40.50.1820">
    <property type="entry name" value="alpha/beta hydrolase"/>
    <property type="match status" value="1"/>
</dbReference>
<dbReference type="GO" id="GO:0008239">
    <property type="term" value="F:dipeptidyl-peptidase activity"/>
    <property type="evidence" value="ECO:0007669"/>
    <property type="project" value="InterPro"/>
</dbReference>
<dbReference type="PANTHER" id="PTHR43056:SF10">
    <property type="entry name" value="COCE_NOND FAMILY, PUTATIVE (AFU_ORTHOLOGUE AFUA_7G00600)-RELATED"/>
    <property type="match status" value="1"/>
</dbReference>
<keyword evidence="1" id="KW-0378">Hydrolase</keyword>
<dbReference type="SUPFAM" id="SSF53474">
    <property type="entry name" value="alpha/beta-Hydrolases"/>
    <property type="match status" value="1"/>
</dbReference>
<evidence type="ECO:0000313" key="4">
    <source>
        <dbReference type="EMBL" id="CAB4896543.1"/>
    </source>
</evidence>
<dbReference type="SUPFAM" id="SSF49785">
    <property type="entry name" value="Galactose-binding domain-like"/>
    <property type="match status" value="1"/>
</dbReference>
<evidence type="ECO:0000256" key="1">
    <source>
        <dbReference type="ARBA" id="ARBA00022801"/>
    </source>
</evidence>
<dbReference type="Pfam" id="PF08530">
    <property type="entry name" value="PepX_C"/>
    <property type="match status" value="1"/>
</dbReference>
<evidence type="ECO:0000259" key="3">
    <source>
        <dbReference type="SMART" id="SM00939"/>
    </source>
</evidence>
<dbReference type="InterPro" id="IPR008979">
    <property type="entry name" value="Galactose-bd-like_sf"/>
</dbReference>
<dbReference type="Gene3D" id="2.60.120.260">
    <property type="entry name" value="Galactose-binding domain-like"/>
    <property type="match status" value="1"/>
</dbReference>
<dbReference type="Pfam" id="PF02129">
    <property type="entry name" value="Peptidase_S15"/>
    <property type="match status" value="1"/>
</dbReference>
<feature type="domain" description="Xaa-Pro dipeptidyl-peptidase C-terminal" evidence="3">
    <location>
        <begin position="308"/>
        <end position="543"/>
    </location>
</feature>
<dbReference type="InterPro" id="IPR000383">
    <property type="entry name" value="Xaa-Pro-like_dom"/>
</dbReference>
<accession>A0A6J7FXW1</accession>
<dbReference type="InterPro" id="IPR029058">
    <property type="entry name" value="AB_hydrolase_fold"/>
</dbReference>
<dbReference type="InterPro" id="IPR050585">
    <property type="entry name" value="Xaa-Pro_dipeptidyl-ppase/CocE"/>
</dbReference>
<dbReference type="InterPro" id="IPR013736">
    <property type="entry name" value="Xaa-Pro_dipept_C"/>
</dbReference>
<reference evidence="4" key="1">
    <citation type="submission" date="2020-05" db="EMBL/GenBank/DDBJ databases">
        <authorList>
            <person name="Chiriac C."/>
            <person name="Salcher M."/>
            <person name="Ghai R."/>
            <person name="Kavagutti S V."/>
        </authorList>
    </citation>
    <scope>NUCLEOTIDE SEQUENCE</scope>
</reference>
<dbReference type="SMART" id="SM00939">
    <property type="entry name" value="PepX_C"/>
    <property type="match status" value="1"/>
</dbReference>
<dbReference type="EMBL" id="CAFBMB010000041">
    <property type="protein sequence ID" value="CAB4896543.1"/>
    <property type="molecule type" value="Genomic_DNA"/>
</dbReference>
<protein>
    <submittedName>
        <fullName evidence="4">Unannotated protein</fullName>
    </submittedName>
</protein>